<keyword evidence="1" id="KW-0812">Transmembrane</keyword>
<keyword evidence="1" id="KW-0472">Membrane</keyword>
<proteinExistence type="predicted"/>
<reference evidence="2" key="1">
    <citation type="submission" date="2020-10" db="EMBL/GenBank/DDBJ databases">
        <authorList>
            <person name="Lu T."/>
            <person name="Wang Q."/>
            <person name="Han X."/>
        </authorList>
    </citation>
    <scope>NUCLEOTIDE SEQUENCE</scope>
    <source>
        <strain evidence="2">WQ 117</strain>
    </source>
</reference>
<comment type="caution">
    <text evidence="2">The sequence shown here is derived from an EMBL/GenBank/DDBJ whole genome shotgun (WGS) entry which is preliminary data.</text>
</comment>
<dbReference type="RefSeq" id="WP_194183393.1">
    <property type="nucleotide sequence ID" value="NZ_JADGIK010000006.1"/>
</dbReference>
<dbReference type="AlphaFoldDB" id="A0A8J7FU57"/>
<evidence type="ECO:0000313" key="2">
    <source>
        <dbReference type="EMBL" id="MBF0597852.1"/>
    </source>
</evidence>
<evidence type="ECO:0000256" key="1">
    <source>
        <dbReference type="SAM" id="Phobius"/>
    </source>
</evidence>
<keyword evidence="1" id="KW-1133">Transmembrane helix</keyword>
<dbReference type="Proteomes" id="UP000608754">
    <property type="component" value="Unassembled WGS sequence"/>
</dbReference>
<evidence type="ECO:0000313" key="3">
    <source>
        <dbReference type="Proteomes" id="UP000608754"/>
    </source>
</evidence>
<protein>
    <recommendedName>
        <fullName evidence="4">Tetratricopeptide repeat protein</fullName>
    </recommendedName>
</protein>
<evidence type="ECO:0008006" key="4">
    <source>
        <dbReference type="Google" id="ProtNLM"/>
    </source>
</evidence>
<dbReference type="EMBL" id="JADGIK010000006">
    <property type="protein sequence ID" value="MBF0597852.1"/>
    <property type="molecule type" value="Genomic_DNA"/>
</dbReference>
<organism evidence="2 3">
    <name type="scientific">Faecalibacter rhinopitheci</name>
    <dbReference type="NCBI Taxonomy" id="2779678"/>
    <lineage>
        <taxon>Bacteria</taxon>
        <taxon>Pseudomonadati</taxon>
        <taxon>Bacteroidota</taxon>
        <taxon>Flavobacteriia</taxon>
        <taxon>Flavobacteriales</taxon>
        <taxon>Weeksellaceae</taxon>
        <taxon>Faecalibacter</taxon>
    </lineage>
</organism>
<feature type="transmembrane region" description="Helical" evidence="1">
    <location>
        <begin position="427"/>
        <end position="448"/>
    </location>
</feature>
<name>A0A8J7FU57_9FLAO</name>
<accession>A0A8J7FU57</accession>
<gene>
    <name evidence="2" type="ORF">IM532_10395</name>
</gene>
<dbReference type="InterPro" id="IPR036890">
    <property type="entry name" value="HATPase_C_sf"/>
</dbReference>
<sequence length="653" mass="75664">MKKIYSFHLIFLTITFFLLYNCKKNIDTSVPANNNSISELKINQQLSDSIHNSKVDPKIRLEKADKLIFLAKSAKNDSILFDAYLKKMTLLKDLKMDDSSSKINHEIIKWANTIPDKKYLGEAYFNFGKDFYQKYQNDSAYYYFNNSKNEFLKINNKEGIAKNSINIAMILNDVSSYFESQNSSLEALNVIKDDPKHPYLTPIYNNLAVSSGSLLNYNEELYWYEKALELTDDPYYIASIKHNQGVALTLLKKYDKAISVLSSIVNTPIFYKDNGLKARVIDNLAYAKWKKSPNTDVLESYNEALNIYKEENDFFGMSTTYDHLIDYYKDINPKKSLEYANLKYSITKNSNNTEGRLNALKSIITLNPNPRNITDFITLSDSLQHINSNSKYEFAKLKYDVDANRNRVTSLSLENAEKELRLERAKIYGIIILAILVIAILSFTLYSYRIKQKRKEEKLKTIYETEVKLSQKLHDELANDLFSTITLVDSIKFDNADLKHKLIHNLDHIYSQTRKISRQNNIIDTENFKQELDFMLGSYKSEEINVLSKGIDLIGWENIEIQLKIVIYRILMELMTNMKKHSDCNIVMLNFIQEEKNLQIKYADNGSIAMDQPKFNKNGLKNVENRIKSIDGSIIFDCSKGFKAFINIPTTKK</sequence>
<dbReference type="Gene3D" id="3.30.565.10">
    <property type="entry name" value="Histidine kinase-like ATPase, C-terminal domain"/>
    <property type="match status" value="1"/>
</dbReference>
<dbReference type="Gene3D" id="1.25.40.10">
    <property type="entry name" value="Tetratricopeptide repeat domain"/>
    <property type="match status" value="2"/>
</dbReference>
<dbReference type="SUPFAM" id="SSF48452">
    <property type="entry name" value="TPR-like"/>
    <property type="match status" value="1"/>
</dbReference>
<dbReference type="InterPro" id="IPR011990">
    <property type="entry name" value="TPR-like_helical_dom_sf"/>
</dbReference>
<keyword evidence="3" id="KW-1185">Reference proteome</keyword>